<protein>
    <submittedName>
        <fullName evidence="3">Uncharacterized protein</fullName>
    </submittedName>
</protein>
<gene>
    <name evidence="3" type="primary">NCL1_49061</name>
    <name evidence="4" type="ORF">NPIL_221711</name>
    <name evidence="1" type="ORF">NPIL_291181</name>
    <name evidence="2" type="ORF">NPIL_584971</name>
    <name evidence="3" type="ORF">NPIL_694511</name>
</gene>
<evidence type="ECO:0000313" key="3">
    <source>
        <dbReference type="EMBL" id="GFT72883.1"/>
    </source>
</evidence>
<comment type="caution">
    <text evidence="3">The sequence shown here is derived from an EMBL/GenBank/DDBJ whole genome shotgun (WGS) entry which is preliminary data.</text>
</comment>
<dbReference type="EMBL" id="BMAW01099353">
    <property type="protein sequence ID" value="GFS89541.1"/>
    <property type="molecule type" value="Genomic_DNA"/>
</dbReference>
<evidence type="ECO:0000313" key="5">
    <source>
        <dbReference type="Proteomes" id="UP000887013"/>
    </source>
</evidence>
<name>A0A8X6PIQ1_NEPPI</name>
<organism evidence="3 5">
    <name type="scientific">Nephila pilipes</name>
    <name type="common">Giant wood spider</name>
    <name type="synonym">Nephila maculata</name>
    <dbReference type="NCBI Taxonomy" id="299642"/>
    <lineage>
        <taxon>Eukaryota</taxon>
        <taxon>Metazoa</taxon>
        <taxon>Ecdysozoa</taxon>
        <taxon>Arthropoda</taxon>
        <taxon>Chelicerata</taxon>
        <taxon>Arachnida</taxon>
        <taxon>Araneae</taxon>
        <taxon>Araneomorphae</taxon>
        <taxon>Entelegynae</taxon>
        <taxon>Araneoidea</taxon>
        <taxon>Nephilidae</taxon>
        <taxon>Nephila</taxon>
    </lineage>
</organism>
<accession>A0A8X6PIQ1</accession>
<dbReference type="EMBL" id="BMAW01018154">
    <property type="protein sequence ID" value="GFT57169.1"/>
    <property type="molecule type" value="Genomic_DNA"/>
</dbReference>
<dbReference type="AlphaFoldDB" id="A0A8X6PIQ1"/>
<proteinExistence type="predicted"/>
<keyword evidence="5" id="KW-1185">Reference proteome</keyword>
<evidence type="ECO:0000313" key="1">
    <source>
        <dbReference type="EMBL" id="GFS89541.1"/>
    </source>
</evidence>
<sequence>MPLDFFSVVPLSKLCSIKIAISIYNDPEMKSLEKTYDLMNNFPNKKDREQYVKCNFGFYRCSEWKGEIPSHLNELDFPPLRRSETYKCFCVRDIARDSLWTVNDQAECNFLYAQWKNLVLKKIALLPMPKLLQREVLFFVRYIRLEIKKWMSNHRRILRCFEEPTSFHWKSSGKINYEETAKALIRNEKLDIRTRYALASFNYLKDDAIYLWSKERMSWGVKYLISHDHPCLKIWNNCMKRRSAIEWDNLADNRTGFDIGILDDSSESWHSHYHLGIRTVFTKLATDKKIEWLNYSIKYETIDSEDFLFCLSHLKAHQEKESIFRENPCQVLGYFLDWPLQSEFLEVAENMWSFLSGSIFFFLLHFIIYERILKEWDDYDYFYLLREFWRQSPIHLKECIKLKNIYQVVMLAIDCDDTSSFHEQEIVQYCDNIYFAFHFPRRKSIS</sequence>
<dbReference type="Proteomes" id="UP000887013">
    <property type="component" value="Unassembled WGS sequence"/>
</dbReference>
<dbReference type="EMBL" id="BMAW01121286">
    <property type="protein sequence ID" value="GFT93392.1"/>
    <property type="molecule type" value="Genomic_DNA"/>
</dbReference>
<evidence type="ECO:0000313" key="2">
    <source>
        <dbReference type="EMBL" id="GFT57169.1"/>
    </source>
</evidence>
<dbReference type="EMBL" id="BMAW01021452">
    <property type="protein sequence ID" value="GFT72883.1"/>
    <property type="molecule type" value="Genomic_DNA"/>
</dbReference>
<evidence type="ECO:0000313" key="4">
    <source>
        <dbReference type="EMBL" id="GFT93392.1"/>
    </source>
</evidence>
<reference evidence="3" key="1">
    <citation type="submission" date="2020-08" db="EMBL/GenBank/DDBJ databases">
        <title>Multicomponent nature underlies the extraordinary mechanical properties of spider dragline silk.</title>
        <authorList>
            <person name="Kono N."/>
            <person name="Nakamura H."/>
            <person name="Mori M."/>
            <person name="Yoshida Y."/>
            <person name="Ohtoshi R."/>
            <person name="Malay A.D."/>
            <person name="Moran D.A.P."/>
            <person name="Tomita M."/>
            <person name="Numata K."/>
            <person name="Arakawa K."/>
        </authorList>
    </citation>
    <scope>NUCLEOTIDE SEQUENCE</scope>
</reference>